<dbReference type="Proteomes" id="UP000828390">
    <property type="component" value="Unassembled WGS sequence"/>
</dbReference>
<reference evidence="1" key="1">
    <citation type="journal article" date="2019" name="bioRxiv">
        <title>The Genome of the Zebra Mussel, Dreissena polymorpha: A Resource for Invasive Species Research.</title>
        <authorList>
            <person name="McCartney M.A."/>
            <person name="Auch B."/>
            <person name="Kono T."/>
            <person name="Mallez S."/>
            <person name="Zhang Y."/>
            <person name="Obille A."/>
            <person name="Becker A."/>
            <person name="Abrahante J.E."/>
            <person name="Garbe J."/>
            <person name="Badalamenti J.P."/>
            <person name="Herman A."/>
            <person name="Mangelson H."/>
            <person name="Liachko I."/>
            <person name="Sullivan S."/>
            <person name="Sone E.D."/>
            <person name="Koren S."/>
            <person name="Silverstein K.A.T."/>
            <person name="Beckman K.B."/>
            <person name="Gohl D.M."/>
        </authorList>
    </citation>
    <scope>NUCLEOTIDE SEQUENCE</scope>
    <source>
        <strain evidence="1">Duluth1</strain>
        <tissue evidence="1">Whole animal</tissue>
    </source>
</reference>
<organism evidence="1 2">
    <name type="scientific">Dreissena polymorpha</name>
    <name type="common">Zebra mussel</name>
    <name type="synonym">Mytilus polymorpha</name>
    <dbReference type="NCBI Taxonomy" id="45954"/>
    <lineage>
        <taxon>Eukaryota</taxon>
        <taxon>Metazoa</taxon>
        <taxon>Spiralia</taxon>
        <taxon>Lophotrochozoa</taxon>
        <taxon>Mollusca</taxon>
        <taxon>Bivalvia</taxon>
        <taxon>Autobranchia</taxon>
        <taxon>Heteroconchia</taxon>
        <taxon>Euheterodonta</taxon>
        <taxon>Imparidentia</taxon>
        <taxon>Neoheterodontei</taxon>
        <taxon>Myida</taxon>
        <taxon>Dreissenoidea</taxon>
        <taxon>Dreissenidae</taxon>
        <taxon>Dreissena</taxon>
    </lineage>
</organism>
<keyword evidence="2" id="KW-1185">Reference proteome</keyword>
<evidence type="ECO:0000313" key="1">
    <source>
        <dbReference type="EMBL" id="KAH3776754.1"/>
    </source>
</evidence>
<dbReference type="EMBL" id="JAIWYP010000009">
    <property type="protein sequence ID" value="KAH3776754.1"/>
    <property type="molecule type" value="Genomic_DNA"/>
</dbReference>
<sequence length="131" mass="14680">MIGQILNTAPPPSGHVFSPIWTIYELGRDINKANVLTKFHDDWANIFTFRVFTRNTAPPPGGHTTTLTNFELSRGTNGTNVLTKFHEDQTINVASRVFTRQNVDDGRRTTNKKPSQLTMSTLCSSELKINC</sequence>
<gene>
    <name evidence="1" type="ORF">DPMN_178186</name>
</gene>
<dbReference type="AlphaFoldDB" id="A0A9D4EA50"/>
<proteinExistence type="predicted"/>
<reference evidence="1" key="2">
    <citation type="submission" date="2020-11" db="EMBL/GenBank/DDBJ databases">
        <authorList>
            <person name="McCartney M.A."/>
            <person name="Auch B."/>
            <person name="Kono T."/>
            <person name="Mallez S."/>
            <person name="Becker A."/>
            <person name="Gohl D.M."/>
            <person name="Silverstein K.A.T."/>
            <person name="Koren S."/>
            <person name="Bechman K.B."/>
            <person name="Herman A."/>
            <person name="Abrahante J.E."/>
            <person name="Garbe J."/>
        </authorList>
    </citation>
    <scope>NUCLEOTIDE SEQUENCE</scope>
    <source>
        <strain evidence="1">Duluth1</strain>
        <tissue evidence="1">Whole animal</tissue>
    </source>
</reference>
<name>A0A9D4EA50_DREPO</name>
<comment type="caution">
    <text evidence="1">The sequence shown here is derived from an EMBL/GenBank/DDBJ whole genome shotgun (WGS) entry which is preliminary data.</text>
</comment>
<evidence type="ECO:0000313" key="2">
    <source>
        <dbReference type="Proteomes" id="UP000828390"/>
    </source>
</evidence>
<protein>
    <submittedName>
        <fullName evidence="1">Uncharacterized protein</fullName>
    </submittedName>
</protein>
<accession>A0A9D4EA50</accession>